<dbReference type="Gene3D" id="2.60.40.10">
    <property type="entry name" value="Immunoglobulins"/>
    <property type="match status" value="1"/>
</dbReference>
<evidence type="ECO:0000313" key="3">
    <source>
        <dbReference type="EMBL" id="RPF19503.1"/>
    </source>
</evidence>
<dbReference type="AlphaFoldDB" id="A0A3N4YFC0"/>
<dbReference type="SUPFAM" id="SSF49299">
    <property type="entry name" value="PKD domain"/>
    <property type="match status" value="1"/>
</dbReference>
<feature type="region of interest" description="Disordered" evidence="1">
    <location>
        <begin position="37"/>
        <end position="56"/>
    </location>
</feature>
<dbReference type="EMBL" id="RKQZ01000001">
    <property type="protein sequence ID" value="RPF19503.1"/>
    <property type="molecule type" value="Genomic_DNA"/>
</dbReference>
<dbReference type="InterPro" id="IPR035986">
    <property type="entry name" value="PKD_dom_sf"/>
</dbReference>
<name>A0A3N4YFC0_9MICO</name>
<keyword evidence="4" id="KW-1185">Reference proteome</keyword>
<evidence type="ECO:0000259" key="2">
    <source>
        <dbReference type="PROSITE" id="PS50093"/>
    </source>
</evidence>
<dbReference type="InterPro" id="IPR000601">
    <property type="entry name" value="PKD_dom"/>
</dbReference>
<dbReference type="CDD" id="cd00146">
    <property type="entry name" value="PKD"/>
    <property type="match status" value="1"/>
</dbReference>
<dbReference type="GO" id="GO:0005975">
    <property type="term" value="P:carbohydrate metabolic process"/>
    <property type="evidence" value="ECO:0007669"/>
    <property type="project" value="UniProtKB-ARBA"/>
</dbReference>
<evidence type="ECO:0000313" key="4">
    <source>
        <dbReference type="Proteomes" id="UP000280501"/>
    </source>
</evidence>
<proteinExistence type="predicted"/>
<feature type="domain" description="PKD" evidence="2">
    <location>
        <begin position="118"/>
        <end position="162"/>
    </location>
</feature>
<reference evidence="3 4" key="1">
    <citation type="submission" date="2018-11" db="EMBL/GenBank/DDBJ databases">
        <title>Sequencing the genomes of 1000 actinobacteria strains.</title>
        <authorList>
            <person name="Klenk H.-P."/>
        </authorList>
    </citation>
    <scope>NUCLEOTIDE SEQUENCE [LARGE SCALE GENOMIC DNA]</scope>
    <source>
        <strain evidence="3 4">DSM 15700</strain>
    </source>
</reference>
<sequence>MAHEGIECDADQEVQGALFEQQRSGDTWTVPRVVEEESCLDPTAPSQDQEQQERRQVDIPAAAARAFRNMTIEPSSLAVQPPDGWTLVNLDTIAYAEDEPRMVDTTLFGVPVSIRAVPDTYTWNWGDGTSATGPDPGGPYPDHTVAHAYLAPGKATITLTTTWRGQFRLPGDQIWRDVAGQATTVTQSPPIEIREARTRLVEDLSR</sequence>
<dbReference type="InterPro" id="IPR013783">
    <property type="entry name" value="Ig-like_fold"/>
</dbReference>
<protein>
    <recommendedName>
        <fullName evidence="2">PKD domain-containing protein</fullName>
    </recommendedName>
</protein>
<comment type="caution">
    <text evidence="3">The sequence shown here is derived from an EMBL/GenBank/DDBJ whole genome shotgun (WGS) entry which is preliminary data.</text>
</comment>
<organism evidence="3 4">
    <name type="scientific">Myceligenerans xiligouense</name>
    <dbReference type="NCBI Taxonomy" id="253184"/>
    <lineage>
        <taxon>Bacteria</taxon>
        <taxon>Bacillati</taxon>
        <taxon>Actinomycetota</taxon>
        <taxon>Actinomycetes</taxon>
        <taxon>Micrococcales</taxon>
        <taxon>Promicromonosporaceae</taxon>
        <taxon>Myceligenerans</taxon>
    </lineage>
</organism>
<dbReference type="Proteomes" id="UP000280501">
    <property type="component" value="Unassembled WGS sequence"/>
</dbReference>
<accession>A0A3N4YFC0</accession>
<gene>
    <name evidence="3" type="ORF">EDD34_0052</name>
</gene>
<evidence type="ECO:0000256" key="1">
    <source>
        <dbReference type="SAM" id="MobiDB-lite"/>
    </source>
</evidence>
<dbReference type="PROSITE" id="PS50093">
    <property type="entry name" value="PKD"/>
    <property type="match status" value="1"/>
</dbReference>